<reference evidence="7" key="1">
    <citation type="journal article" date="2020" name="Stud. Mycol.">
        <title>101 Dothideomycetes genomes: a test case for predicting lifestyles and emergence of pathogens.</title>
        <authorList>
            <person name="Haridas S."/>
            <person name="Albert R."/>
            <person name="Binder M."/>
            <person name="Bloem J."/>
            <person name="Labutti K."/>
            <person name="Salamov A."/>
            <person name="Andreopoulos B."/>
            <person name="Baker S."/>
            <person name="Barry K."/>
            <person name="Bills G."/>
            <person name="Bluhm B."/>
            <person name="Cannon C."/>
            <person name="Castanera R."/>
            <person name="Culley D."/>
            <person name="Daum C."/>
            <person name="Ezra D."/>
            <person name="Gonzalez J."/>
            <person name="Henrissat B."/>
            <person name="Kuo A."/>
            <person name="Liang C."/>
            <person name="Lipzen A."/>
            <person name="Lutzoni F."/>
            <person name="Magnuson J."/>
            <person name="Mondo S."/>
            <person name="Nolan M."/>
            <person name="Ohm R."/>
            <person name="Pangilinan J."/>
            <person name="Park H.-J."/>
            <person name="Ramirez L."/>
            <person name="Alfaro M."/>
            <person name="Sun H."/>
            <person name="Tritt A."/>
            <person name="Yoshinaga Y."/>
            <person name="Zwiers L.-H."/>
            <person name="Turgeon B."/>
            <person name="Goodwin S."/>
            <person name="Spatafora J."/>
            <person name="Crous P."/>
            <person name="Grigoriev I."/>
        </authorList>
    </citation>
    <scope>NUCLEOTIDE SEQUENCE</scope>
    <source>
        <strain evidence="7">CBS 121167</strain>
    </source>
</reference>
<dbReference type="AlphaFoldDB" id="A0A6A6B042"/>
<keyword evidence="3" id="KW-0863">Zinc-finger</keyword>
<dbReference type="PANTHER" id="PTHR46481">
    <property type="entry name" value="ZINC FINGER BED DOMAIN-CONTAINING PROTEIN 4"/>
    <property type="match status" value="1"/>
</dbReference>
<dbReference type="InterPro" id="IPR012337">
    <property type="entry name" value="RNaseH-like_sf"/>
</dbReference>
<evidence type="ECO:0000256" key="2">
    <source>
        <dbReference type="ARBA" id="ARBA00022723"/>
    </source>
</evidence>
<dbReference type="InterPro" id="IPR052035">
    <property type="entry name" value="ZnF_BED_domain_contain"/>
</dbReference>
<protein>
    <recommendedName>
        <fullName evidence="6">HAT C-terminal dimerisation domain-containing protein</fullName>
    </recommendedName>
</protein>
<evidence type="ECO:0000256" key="1">
    <source>
        <dbReference type="ARBA" id="ARBA00004123"/>
    </source>
</evidence>
<comment type="subcellular location">
    <subcellularLocation>
        <location evidence="1">Nucleus</location>
    </subcellularLocation>
</comment>
<evidence type="ECO:0000256" key="4">
    <source>
        <dbReference type="ARBA" id="ARBA00022833"/>
    </source>
</evidence>
<dbReference type="Pfam" id="PF05699">
    <property type="entry name" value="Dimer_Tnp_hAT"/>
    <property type="match status" value="1"/>
</dbReference>
<keyword evidence="8" id="KW-1185">Reference proteome</keyword>
<keyword evidence="5" id="KW-0539">Nucleus</keyword>
<organism evidence="7 8">
    <name type="scientific">Aplosporella prunicola CBS 121167</name>
    <dbReference type="NCBI Taxonomy" id="1176127"/>
    <lineage>
        <taxon>Eukaryota</taxon>
        <taxon>Fungi</taxon>
        <taxon>Dikarya</taxon>
        <taxon>Ascomycota</taxon>
        <taxon>Pezizomycotina</taxon>
        <taxon>Dothideomycetes</taxon>
        <taxon>Dothideomycetes incertae sedis</taxon>
        <taxon>Botryosphaeriales</taxon>
        <taxon>Aplosporellaceae</taxon>
        <taxon>Aplosporella</taxon>
    </lineage>
</organism>
<dbReference type="InterPro" id="IPR008906">
    <property type="entry name" value="HATC_C_dom"/>
</dbReference>
<dbReference type="GO" id="GO:0046983">
    <property type="term" value="F:protein dimerization activity"/>
    <property type="evidence" value="ECO:0007669"/>
    <property type="project" value="InterPro"/>
</dbReference>
<dbReference type="OrthoDB" id="3062869at2759"/>
<keyword evidence="2" id="KW-0479">Metal-binding</keyword>
<evidence type="ECO:0000313" key="8">
    <source>
        <dbReference type="Proteomes" id="UP000799438"/>
    </source>
</evidence>
<dbReference type="GO" id="GO:0008270">
    <property type="term" value="F:zinc ion binding"/>
    <property type="evidence" value="ECO:0007669"/>
    <property type="project" value="UniProtKB-KW"/>
</dbReference>
<evidence type="ECO:0000313" key="7">
    <source>
        <dbReference type="EMBL" id="KAF2136071.1"/>
    </source>
</evidence>
<dbReference type="GO" id="GO:0005634">
    <property type="term" value="C:nucleus"/>
    <property type="evidence" value="ECO:0007669"/>
    <property type="project" value="UniProtKB-SubCell"/>
</dbReference>
<proteinExistence type="predicted"/>
<keyword evidence="4" id="KW-0862">Zinc</keyword>
<feature type="domain" description="HAT C-terminal dimerisation" evidence="6">
    <location>
        <begin position="53"/>
        <end position="136"/>
    </location>
</feature>
<dbReference type="SUPFAM" id="SSF53098">
    <property type="entry name" value="Ribonuclease H-like"/>
    <property type="match status" value="1"/>
</dbReference>
<dbReference type="GeneID" id="54302030"/>
<gene>
    <name evidence="7" type="ORF">K452DRAFT_322659</name>
</gene>
<evidence type="ECO:0000259" key="6">
    <source>
        <dbReference type="Pfam" id="PF05699"/>
    </source>
</evidence>
<dbReference type="Proteomes" id="UP000799438">
    <property type="component" value="Unassembled WGS sequence"/>
</dbReference>
<name>A0A6A6B042_9PEZI</name>
<dbReference type="EMBL" id="ML995535">
    <property type="protein sequence ID" value="KAF2136071.1"/>
    <property type="molecule type" value="Genomic_DNA"/>
</dbReference>
<dbReference type="RefSeq" id="XP_033391789.1">
    <property type="nucleotide sequence ID" value="XM_033544534.1"/>
</dbReference>
<accession>A0A6A6B042</accession>
<evidence type="ECO:0000256" key="3">
    <source>
        <dbReference type="ARBA" id="ARBA00022771"/>
    </source>
</evidence>
<dbReference type="PANTHER" id="PTHR46481:SF10">
    <property type="entry name" value="ZINC FINGER BED DOMAIN-CONTAINING PROTEIN 39"/>
    <property type="match status" value="1"/>
</dbReference>
<evidence type="ECO:0000256" key="5">
    <source>
        <dbReference type="ARBA" id="ARBA00023242"/>
    </source>
</evidence>
<sequence length="156" mass="18072">MGLWDDYKEPATVTAPVPQETQQTANTHWHDEQWAEDTAHYIFGDEGEEQFDELQRYLHEPYLKEKTHQLDVLQWWVIRREQYPTLSRMAIDLLACPAMSSDCERSFSAAGRSISKLCSRLTEGTAEAIACLHSWLPAGWVRTEDWMARGINVEDE</sequence>